<comment type="similarity">
    <text evidence="1 4">Belongs to the glutathione peroxidase family.</text>
</comment>
<name>A0ABS1B9D6_9MICO</name>
<dbReference type="PROSITE" id="PS51355">
    <property type="entry name" value="GLUTATHIONE_PEROXID_3"/>
    <property type="match status" value="1"/>
</dbReference>
<dbReference type="PANTHER" id="PTHR11592:SF78">
    <property type="entry name" value="GLUTATHIONE PEROXIDASE"/>
    <property type="match status" value="1"/>
</dbReference>
<evidence type="ECO:0000256" key="3">
    <source>
        <dbReference type="ARBA" id="ARBA00023002"/>
    </source>
</evidence>
<dbReference type="InterPro" id="IPR029760">
    <property type="entry name" value="GPX_CS"/>
</dbReference>
<dbReference type="Gene3D" id="3.40.30.10">
    <property type="entry name" value="Glutaredoxin"/>
    <property type="match status" value="1"/>
</dbReference>
<proteinExistence type="inferred from homology"/>
<dbReference type="PANTHER" id="PTHR11592">
    <property type="entry name" value="GLUTATHIONE PEROXIDASE"/>
    <property type="match status" value="1"/>
</dbReference>
<accession>A0ABS1B9D6</accession>
<keyword evidence="3 4" id="KW-0560">Oxidoreductase</keyword>
<comment type="caution">
    <text evidence="5">The sequence shown here is derived from an EMBL/GenBank/DDBJ whole genome shotgun (WGS) entry which is preliminary data.</text>
</comment>
<evidence type="ECO:0000256" key="2">
    <source>
        <dbReference type="ARBA" id="ARBA00022559"/>
    </source>
</evidence>
<evidence type="ECO:0000256" key="1">
    <source>
        <dbReference type="ARBA" id="ARBA00006926"/>
    </source>
</evidence>
<dbReference type="GO" id="GO:0004601">
    <property type="term" value="F:peroxidase activity"/>
    <property type="evidence" value="ECO:0007669"/>
    <property type="project" value="UniProtKB-KW"/>
</dbReference>
<evidence type="ECO:0000256" key="4">
    <source>
        <dbReference type="RuleBase" id="RU000499"/>
    </source>
</evidence>
<keyword evidence="2 4" id="KW-0575">Peroxidase</keyword>
<dbReference type="InterPro" id="IPR036249">
    <property type="entry name" value="Thioredoxin-like_sf"/>
</dbReference>
<evidence type="ECO:0000313" key="5">
    <source>
        <dbReference type="EMBL" id="MBK0331269.1"/>
    </source>
</evidence>
<dbReference type="Proteomes" id="UP000612352">
    <property type="component" value="Unassembled WGS sequence"/>
</dbReference>
<dbReference type="SUPFAM" id="SSF52833">
    <property type="entry name" value="Thioredoxin-like"/>
    <property type="match status" value="1"/>
</dbReference>
<dbReference type="Pfam" id="PF00255">
    <property type="entry name" value="GSHPx"/>
    <property type="match status" value="1"/>
</dbReference>
<gene>
    <name evidence="5" type="ORF">I8D64_07620</name>
</gene>
<dbReference type="InterPro" id="IPR029759">
    <property type="entry name" value="GPX_AS"/>
</dbReference>
<reference evidence="5 6" key="1">
    <citation type="submission" date="2020-12" db="EMBL/GenBank/DDBJ databases">
        <title>Brachybacterium sp. MASK1Z-5, whole genome shotgun sequence.</title>
        <authorList>
            <person name="Tuo L."/>
        </authorList>
    </citation>
    <scope>NUCLEOTIDE SEQUENCE [LARGE SCALE GENOMIC DNA]</scope>
    <source>
        <strain evidence="5 6">MASK1Z-5</strain>
    </source>
</reference>
<dbReference type="PIRSF" id="PIRSF000303">
    <property type="entry name" value="Glutathion_perox"/>
    <property type="match status" value="1"/>
</dbReference>
<dbReference type="RefSeq" id="WP_200501900.1">
    <property type="nucleotide sequence ID" value="NZ_JAEDAJ010000003.1"/>
</dbReference>
<dbReference type="PRINTS" id="PR01011">
    <property type="entry name" value="GLUTPROXDASE"/>
</dbReference>
<organism evidence="5 6">
    <name type="scientific">Brachybacterium halotolerans</name>
    <dbReference type="NCBI Taxonomy" id="2795215"/>
    <lineage>
        <taxon>Bacteria</taxon>
        <taxon>Bacillati</taxon>
        <taxon>Actinomycetota</taxon>
        <taxon>Actinomycetes</taxon>
        <taxon>Micrococcales</taxon>
        <taxon>Dermabacteraceae</taxon>
        <taxon>Brachybacterium</taxon>
    </lineage>
</organism>
<dbReference type="PROSITE" id="PS00460">
    <property type="entry name" value="GLUTATHIONE_PEROXID_1"/>
    <property type="match status" value="1"/>
</dbReference>
<evidence type="ECO:0000313" key="6">
    <source>
        <dbReference type="Proteomes" id="UP000612352"/>
    </source>
</evidence>
<dbReference type="EMBL" id="JAEDAJ010000003">
    <property type="protein sequence ID" value="MBK0331269.1"/>
    <property type="molecule type" value="Genomic_DNA"/>
</dbReference>
<dbReference type="InterPro" id="IPR000889">
    <property type="entry name" value="Glutathione_peroxidase"/>
</dbReference>
<dbReference type="PROSITE" id="PS00763">
    <property type="entry name" value="GLUTATHIONE_PEROXID_2"/>
    <property type="match status" value="1"/>
</dbReference>
<keyword evidence="6" id="KW-1185">Reference proteome</keyword>
<dbReference type="CDD" id="cd00340">
    <property type="entry name" value="GSH_Peroxidase"/>
    <property type="match status" value="1"/>
</dbReference>
<protein>
    <recommendedName>
        <fullName evidence="4">Glutathione peroxidase</fullName>
    </recommendedName>
</protein>
<sequence length="161" mass="17378">MTTLHDFTVRTAEGASTDLAQYAGRTVLVVNVASKCGLTPQLDGLQELQEQYREKGLVILGFPCNQFAGQMPGSDEDAVTFCRTAYGVDFPILAKIDVNGEDADPLYQWLRSERSGEDGADIEWNFAKFLVGLDGAVVGRFHPSVEPADLRGPIDAVLAAA</sequence>